<reference evidence="1" key="1">
    <citation type="submission" date="2021-08" db="EMBL/GenBank/DDBJ databases">
        <authorList>
            <person name="Lu L."/>
            <person name="Huang X."/>
            <person name="Zhang R."/>
            <person name="Jiao N."/>
        </authorList>
    </citation>
    <scope>NUCLEOTIDE SEQUENCE</scope>
</reference>
<accession>A0AAE9BMN6</accession>
<dbReference type="Proteomes" id="UP000828212">
    <property type="component" value="Segment"/>
</dbReference>
<organism evidence="1 2">
    <name type="scientific">Dinoroseobacter phage vB_DshP-R7L</name>
    <dbReference type="NCBI Taxonomy" id="2873349"/>
    <lineage>
        <taxon>Viruses</taxon>
        <taxon>Duplodnaviria</taxon>
        <taxon>Heunggongvirae</taxon>
        <taxon>Uroviricota</taxon>
        <taxon>Caudoviricetes</taxon>
        <taxon>Schitoviridae</taxon>
        <taxon>Rhodovirinae</taxon>
        <taxon>Gonggongvirus</taxon>
        <taxon>Gonggongvirus R7l</taxon>
    </lineage>
</organism>
<protein>
    <submittedName>
        <fullName evidence="1">Uncharacterized protein</fullName>
    </submittedName>
</protein>
<evidence type="ECO:0000313" key="2">
    <source>
        <dbReference type="Proteomes" id="UP000828212"/>
    </source>
</evidence>
<dbReference type="EMBL" id="MZ773648">
    <property type="protein sequence ID" value="UAT28919.1"/>
    <property type="molecule type" value="Genomic_DNA"/>
</dbReference>
<keyword evidence="2" id="KW-1185">Reference proteome</keyword>
<proteinExistence type="predicted"/>
<gene>
    <name evidence="1" type="ORF">R7L_gp80</name>
</gene>
<name>A0AAE9BMN6_9CAUD</name>
<sequence length="222" mass="25101">MLFTDFTTKLALGQLKNTALVDDQDTGEINPGHEDQILKLTNQGLTDISTRMKLFENTMVLTFVADQNIYTLNQALDASLIDYVRLLSVHGVHKDLDKIPENEKVFIPKTNSQITMPSPFSVRFTDAFMEDYAPAVDLKFQTKHPAILVSSTMQLPYHLYEALALYVSGLYLSHMGGEEHTAKGDSYYGLYLRMMGEDLIENKSQTSEVLDEDTRFSDRGFV</sequence>
<evidence type="ECO:0000313" key="1">
    <source>
        <dbReference type="EMBL" id="UAT28919.1"/>
    </source>
</evidence>